<dbReference type="GO" id="GO:0015276">
    <property type="term" value="F:ligand-gated monoatomic ion channel activity"/>
    <property type="evidence" value="ECO:0007669"/>
    <property type="project" value="InterPro"/>
</dbReference>
<reference evidence="11" key="2">
    <citation type="submission" date="2022-10" db="EMBL/GenBank/DDBJ databases">
        <authorList>
            <consortium name="ENA_rothamsted_submissions"/>
            <consortium name="culmorum"/>
            <person name="King R."/>
        </authorList>
    </citation>
    <scope>NUCLEOTIDE SEQUENCE</scope>
</reference>
<comment type="similarity">
    <text evidence="2">Belongs to the glutamate-gated ion channel (TC 1.A.10.1) family.</text>
</comment>
<evidence type="ECO:0000256" key="3">
    <source>
        <dbReference type="ARBA" id="ARBA00022475"/>
    </source>
</evidence>
<dbReference type="PANTHER" id="PTHR42643">
    <property type="entry name" value="IONOTROPIC RECEPTOR 20A-RELATED"/>
    <property type="match status" value="1"/>
</dbReference>
<evidence type="ECO:0000259" key="10">
    <source>
        <dbReference type="Pfam" id="PF00060"/>
    </source>
</evidence>
<dbReference type="Proteomes" id="UP001153620">
    <property type="component" value="Chromosome 3"/>
</dbReference>
<evidence type="ECO:0000256" key="9">
    <source>
        <dbReference type="SAM" id="Phobius"/>
    </source>
</evidence>
<keyword evidence="5 9" id="KW-1133">Transmembrane helix</keyword>
<gene>
    <name evidence="11" type="ORF">CHIRRI_LOCUS9688</name>
</gene>
<dbReference type="InterPro" id="IPR052192">
    <property type="entry name" value="Insect_Ionotropic_Sensory_Rcpt"/>
</dbReference>
<dbReference type="InterPro" id="IPR001320">
    <property type="entry name" value="Iontro_rcpt_C"/>
</dbReference>
<organism evidence="11 12">
    <name type="scientific">Chironomus riparius</name>
    <dbReference type="NCBI Taxonomy" id="315576"/>
    <lineage>
        <taxon>Eukaryota</taxon>
        <taxon>Metazoa</taxon>
        <taxon>Ecdysozoa</taxon>
        <taxon>Arthropoda</taxon>
        <taxon>Hexapoda</taxon>
        <taxon>Insecta</taxon>
        <taxon>Pterygota</taxon>
        <taxon>Neoptera</taxon>
        <taxon>Endopterygota</taxon>
        <taxon>Diptera</taxon>
        <taxon>Nematocera</taxon>
        <taxon>Chironomoidea</taxon>
        <taxon>Chironomidae</taxon>
        <taxon>Chironominae</taxon>
        <taxon>Chironomus</taxon>
    </lineage>
</organism>
<dbReference type="PANTHER" id="PTHR42643:SF30">
    <property type="entry name" value="IONOTROPIC RECEPTOR 40A-RELATED"/>
    <property type="match status" value="1"/>
</dbReference>
<name>A0A9N9RXH5_9DIPT</name>
<feature type="transmembrane region" description="Helical" evidence="9">
    <location>
        <begin position="509"/>
        <end position="532"/>
    </location>
</feature>
<dbReference type="AlphaFoldDB" id="A0A9N9RXH5"/>
<keyword evidence="3" id="KW-1003">Cell membrane</keyword>
<feature type="transmembrane region" description="Helical" evidence="9">
    <location>
        <begin position="264"/>
        <end position="284"/>
    </location>
</feature>
<evidence type="ECO:0000256" key="2">
    <source>
        <dbReference type="ARBA" id="ARBA00008685"/>
    </source>
</evidence>
<accession>A0A9N9RXH5</accession>
<dbReference type="OrthoDB" id="7725497at2759"/>
<feature type="transmembrane region" description="Helical" evidence="9">
    <location>
        <begin position="443"/>
        <end position="463"/>
    </location>
</feature>
<keyword evidence="8" id="KW-0325">Glycoprotein</keyword>
<sequence length="604" mass="71512">MYLSKVKSSKKELSAVKFSNCSDCDTLYTLNKKHFLYYKEPTVLKYLIYIDQQVKEYALNHLFSESLNMFHKNISMYEYFVFDNGKTIIYATIEWFNDIHCNLPVLKILNRFSKTLLKWENLLNYSDKFIDFYGCEIVFMVPIDSNRWNRAVVNKDATKFEIFGIAPIVFQEMSTRFNFIDDYQPVSIKSNEEFLMTNKIAIIHINNDFKVPLVYFDIFQITYRDVFYHTTTPFLENQIKLLLTPEEPYTIYEKLLLPFDHQTWISICVTFLIAFVTVFIINLFSDNIHELVYGKGVDTPALNILSTFFGISLNVLPRKYFPRVLLMLFIFFCLVIRTCYQSKLFEFMTTLMRRPPPQSLDDLIKRNYTLYVHENHIFYKEYMIDEVGVNYKNANFNEFLNLYANYSQNESIRAALPVSSVFQHFQESVDKKSYHWLELNNQLLFVNHYGFAYYGLTFFSTALQQTVNQFISSGILQHLFDTNYNRKFSFRFEQNSPTVLTLHALAFGFYIWLATFGISIVVFIIEISVWMLKNRKSRSAGKDNKKYQKYHKRVKYCKVYPSMFDSSQTQNDIIKPATLKKFKVHKNNSTSSKKWPKPATILNA</sequence>
<comment type="subcellular location">
    <subcellularLocation>
        <location evidence="1">Cell membrane</location>
        <topology evidence="1">Multi-pass membrane protein</topology>
    </subcellularLocation>
</comment>
<keyword evidence="7" id="KW-0675">Receptor</keyword>
<dbReference type="GO" id="GO:0005886">
    <property type="term" value="C:plasma membrane"/>
    <property type="evidence" value="ECO:0007669"/>
    <property type="project" value="UniProtKB-SubCell"/>
</dbReference>
<dbReference type="EMBL" id="OU895879">
    <property type="protein sequence ID" value="CAG9806834.1"/>
    <property type="molecule type" value="Genomic_DNA"/>
</dbReference>
<dbReference type="GO" id="GO:0050906">
    <property type="term" value="P:detection of stimulus involved in sensory perception"/>
    <property type="evidence" value="ECO:0007669"/>
    <property type="project" value="UniProtKB-ARBA"/>
</dbReference>
<evidence type="ECO:0000256" key="6">
    <source>
        <dbReference type="ARBA" id="ARBA00023136"/>
    </source>
</evidence>
<evidence type="ECO:0000256" key="7">
    <source>
        <dbReference type="ARBA" id="ARBA00023170"/>
    </source>
</evidence>
<proteinExistence type="inferred from homology"/>
<evidence type="ECO:0000256" key="1">
    <source>
        <dbReference type="ARBA" id="ARBA00004651"/>
    </source>
</evidence>
<evidence type="ECO:0000313" key="12">
    <source>
        <dbReference type="Proteomes" id="UP001153620"/>
    </source>
</evidence>
<feature type="domain" description="Ionotropic glutamate receptor C-terminal" evidence="10">
    <location>
        <begin position="262"/>
        <end position="513"/>
    </location>
</feature>
<protein>
    <recommendedName>
        <fullName evidence="10">Ionotropic glutamate receptor C-terminal domain-containing protein</fullName>
    </recommendedName>
</protein>
<evidence type="ECO:0000256" key="4">
    <source>
        <dbReference type="ARBA" id="ARBA00022692"/>
    </source>
</evidence>
<reference evidence="11" key="1">
    <citation type="submission" date="2022-01" db="EMBL/GenBank/DDBJ databases">
        <authorList>
            <person name="King R."/>
        </authorList>
    </citation>
    <scope>NUCLEOTIDE SEQUENCE</scope>
</reference>
<evidence type="ECO:0000256" key="5">
    <source>
        <dbReference type="ARBA" id="ARBA00022989"/>
    </source>
</evidence>
<keyword evidence="4 9" id="KW-0812">Transmembrane</keyword>
<evidence type="ECO:0000313" key="11">
    <source>
        <dbReference type="EMBL" id="CAG9806834.1"/>
    </source>
</evidence>
<feature type="transmembrane region" description="Helical" evidence="9">
    <location>
        <begin position="320"/>
        <end position="340"/>
    </location>
</feature>
<evidence type="ECO:0000256" key="8">
    <source>
        <dbReference type="ARBA" id="ARBA00023180"/>
    </source>
</evidence>
<dbReference type="Pfam" id="PF00060">
    <property type="entry name" value="Lig_chan"/>
    <property type="match status" value="1"/>
</dbReference>
<keyword evidence="6 9" id="KW-0472">Membrane</keyword>
<dbReference type="Gene3D" id="1.10.287.70">
    <property type="match status" value="1"/>
</dbReference>
<keyword evidence="12" id="KW-1185">Reference proteome</keyword>